<dbReference type="SMART" id="SM01100">
    <property type="entry name" value="CRAL_TRIO_N"/>
    <property type="match status" value="1"/>
</dbReference>
<dbReference type="PANTHER" id="PTHR45657">
    <property type="entry name" value="CRAL-TRIO DOMAIN-CONTAINING PROTEIN YKL091C-RELATED"/>
    <property type="match status" value="1"/>
</dbReference>
<dbReference type="InterPro" id="IPR051026">
    <property type="entry name" value="PI/PC_transfer"/>
</dbReference>
<gene>
    <name evidence="2" type="ORF">BEWA_000020</name>
</gene>
<evidence type="ECO:0000313" key="2">
    <source>
        <dbReference type="EMBL" id="EKX72617.1"/>
    </source>
</evidence>
<dbReference type="PROSITE" id="PS50191">
    <property type="entry name" value="CRAL_TRIO"/>
    <property type="match status" value="1"/>
</dbReference>
<reference evidence="2 3" key="1">
    <citation type="journal article" date="2012" name="BMC Genomics">
        <title>Comparative genomic analysis and phylogenetic position of Theileria equi.</title>
        <authorList>
            <person name="Kappmeyer L.S."/>
            <person name="Thiagarajan M."/>
            <person name="Herndon D.R."/>
            <person name="Ramsay J.D."/>
            <person name="Caler E."/>
            <person name="Djikeng A."/>
            <person name="Gillespie J.J."/>
            <person name="Lau A.O."/>
            <person name="Roalson E.H."/>
            <person name="Silva J.C."/>
            <person name="Silva M.G."/>
            <person name="Suarez C.E."/>
            <person name="Ueti M.W."/>
            <person name="Nene V.M."/>
            <person name="Mealey R.H."/>
            <person name="Knowles D.P."/>
            <person name="Brayton K.A."/>
        </authorList>
    </citation>
    <scope>NUCLEOTIDE SEQUENCE [LARGE SCALE GENOMIC DNA]</scope>
    <source>
        <strain evidence="2 3">WA</strain>
    </source>
</reference>
<dbReference type="VEuPathDB" id="PiroplasmaDB:BEWA_000020"/>
<dbReference type="EMBL" id="ACOU01000005">
    <property type="protein sequence ID" value="EKX72617.1"/>
    <property type="molecule type" value="Genomic_DNA"/>
</dbReference>
<proteinExistence type="predicted"/>
<dbReference type="STRING" id="1537102.L1LAY5"/>
<dbReference type="GeneID" id="15804253"/>
<accession>L1LAY5</accession>
<organism evidence="2 3">
    <name type="scientific">Theileria equi strain WA</name>
    <dbReference type="NCBI Taxonomy" id="1537102"/>
    <lineage>
        <taxon>Eukaryota</taxon>
        <taxon>Sar</taxon>
        <taxon>Alveolata</taxon>
        <taxon>Apicomplexa</taxon>
        <taxon>Aconoidasida</taxon>
        <taxon>Piroplasmida</taxon>
        <taxon>Theileriidae</taxon>
        <taxon>Theileria</taxon>
    </lineage>
</organism>
<feature type="domain" description="CRAL-TRIO" evidence="1">
    <location>
        <begin position="100"/>
        <end position="276"/>
    </location>
</feature>
<dbReference type="SUPFAM" id="SSF46938">
    <property type="entry name" value="CRAL/TRIO N-terminal domain"/>
    <property type="match status" value="1"/>
</dbReference>
<keyword evidence="3" id="KW-1185">Reference proteome</keyword>
<dbReference type="Gene3D" id="1.10.8.20">
    <property type="entry name" value="N-terminal domain of phosphatidylinositol transfer protein sec14p"/>
    <property type="match status" value="1"/>
</dbReference>
<evidence type="ECO:0000259" key="1">
    <source>
        <dbReference type="PROSITE" id="PS50191"/>
    </source>
</evidence>
<dbReference type="Proteomes" id="UP000031512">
    <property type="component" value="Unassembled WGS sequence"/>
</dbReference>
<dbReference type="RefSeq" id="XP_004832069.1">
    <property type="nucleotide sequence ID" value="XM_004832012.1"/>
</dbReference>
<evidence type="ECO:0000313" key="3">
    <source>
        <dbReference type="Proteomes" id="UP000031512"/>
    </source>
</evidence>
<dbReference type="Pfam" id="PF00650">
    <property type="entry name" value="CRAL_TRIO"/>
    <property type="match status" value="1"/>
</dbReference>
<dbReference type="KEGG" id="beq:BEWA_000020"/>
<dbReference type="CDD" id="cd00170">
    <property type="entry name" value="SEC14"/>
    <property type="match status" value="1"/>
</dbReference>
<dbReference type="InterPro" id="IPR036273">
    <property type="entry name" value="CRAL/TRIO_N_dom_sf"/>
</dbReference>
<comment type="caution">
    <text evidence="2">The sequence shown here is derived from an EMBL/GenBank/DDBJ whole genome shotgun (WGS) entry which is preliminary data.</text>
</comment>
<dbReference type="InterPro" id="IPR001251">
    <property type="entry name" value="CRAL-TRIO_dom"/>
</dbReference>
<dbReference type="SMART" id="SM00516">
    <property type="entry name" value="SEC14"/>
    <property type="match status" value="1"/>
</dbReference>
<dbReference type="AlphaFoldDB" id="L1LAY5"/>
<dbReference type="SUPFAM" id="SSF52087">
    <property type="entry name" value="CRAL/TRIO domain"/>
    <property type="match status" value="1"/>
</dbReference>
<dbReference type="PRINTS" id="PR00180">
    <property type="entry name" value="CRETINALDHBP"/>
</dbReference>
<sequence>MFRSSEKRAKNFATDLTPEELEGLVQALSEEQKALLHEIKQTFMANVYGNELLFDDLFFVRFLRARSFDLKKTTVMLNKYFAWRTETDVPRIITTDMTEIREKLRVHHPHAYHGVDKMGRPIYIERIGLSNPSKALHELSTQQLTEYYVQRYEYLSHVMLPAASLKSGKRVEQLLTILDLRGFQMSQINTKLKAFLSAMTLVTQNYYPELLGKLLFVNTPGMFSALWAIFSGLLDKKTLGKITVISSKTESRAKILELVEPDQLPEFLGGTQPDDTWQTSHFGPWGDEEIIKSLRDTNPHLPLELFELKCL</sequence>
<dbReference type="Pfam" id="PF03765">
    <property type="entry name" value="CRAL_TRIO_N"/>
    <property type="match status" value="1"/>
</dbReference>
<dbReference type="PANTHER" id="PTHR45657:SF1">
    <property type="entry name" value="CRAL-TRIO DOMAIN-CONTAINING PROTEIN YKL091C-RELATED"/>
    <property type="match status" value="1"/>
</dbReference>
<protein>
    <recommendedName>
        <fullName evidence="1">CRAL-TRIO domain-containing protein</fullName>
    </recommendedName>
</protein>
<dbReference type="Gene3D" id="3.40.525.10">
    <property type="entry name" value="CRAL-TRIO lipid binding domain"/>
    <property type="match status" value="1"/>
</dbReference>
<dbReference type="InterPro" id="IPR036865">
    <property type="entry name" value="CRAL-TRIO_dom_sf"/>
</dbReference>
<name>L1LAY5_THEEQ</name>
<dbReference type="OrthoDB" id="1434354at2759"/>
<dbReference type="eggNOG" id="KOG1471">
    <property type="taxonomic scope" value="Eukaryota"/>
</dbReference>
<dbReference type="InterPro" id="IPR011074">
    <property type="entry name" value="CRAL/TRIO_N_dom"/>
</dbReference>